<dbReference type="PANTHER" id="PTHR43883:SF1">
    <property type="entry name" value="GLUCONOKINASE"/>
    <property type="match status" value="1"/>
</dbReference>
<accession>A0A2S0NC72</accession>
<dbReference type="InterPro" id="IPR011009">
    <property type="entry name" value="Kinase-like_dom_sf"/>
</dbReference>
<dbReference type="Gene3D" id="3.40.50.300">
    <property type="entry name" value="P-loop containing nucleotide triphosphate hydrolases"/>
    <property type="match status" value="1"/>
</dbReference>
<dbReference type="SUPFAM" id="SSF52540">
    <property type="entry name" value="P-loop containing nucleoside triphosphate hydrolases"/>
    <property type="match status" value="1"/>
</dbReference>
<evidence type="ECO:0000313" key="3">
    <source>
        <dbReference type="Proteomes" id="UP000237889"/>
    </source>
</evidence>
<dbReference type="EMBL" id="CP027668">
    <property type="protein sequence ID" value="AVO45636.1"/>
    <property type="molecule type" value="Genomic_DNA"/>
</dbReference>
<dbReference type="Pfam" id="PF13671">
    <property type="entry name" value="AAA_33"/>
    <property type="match status" value="1"/>
</dbReference>
<sequence length="498" mass="52427">MGDEGADGAEVFAFLKDLAGEGAEVVTTHISRVVIGREVVFKLKKPVKLPYLDFSTPALRLGFCEREYALNRRSDPDGLIYSGASRIARRADGSLALDGEGELVDAVVRMRPFDQAGLLDRLAGEGPLPGDLVDRLAADIAALHAAAEVSADRAGAARMARVLDVNAAAFTASGLMDEAAARQLDGLFRAALDRHAALLDSRAAAGLVRRCHGDLHLRNICTIDGRPVIFDCLEFDEDLATTDVLYDLAFLVMDLWHRGQKTAANRVMNRYCDARAEAGGLALMPFLVAVRAAVRAHVTAAAGDAGEAQTYLALVREALAPATPRLLAVGGLSGSGKSTLATLVAPSLGPLPGARILSSDRLRKARFGVAPTERLGPEAYCPEVSTAVYGAMREGAAAVLAAGHAVVADAVHARSAEREAVEAVARAAGCRFTGIWLDVPPGRLKARVAARQGDPSDATVDTVEAQFGYDLGVIGWRRLDAGRPQEELAAEIVASAQA</sequence>
<dbReference type="SUPFAM" id="SSF56112">
    <property type="entry name" value="Protein kinase-like (PK-like)"/>
    <property type="match status" value="1"/>
</dbReference>
<dbReference type="InterPro" id="IPR052732">
    <property type="entry name" value="Cell-binding_unc_protein"/>
</dbReference>
<gene>
    <name evidence="2" type="ORF">C6569_11485</name>
</gene>
<dbReference type="AlphaFoldDB" id="A0A2S0NC72"/>
<proteinExistence type="predicted"/>
<dbReference type="KEGG" id="phr:C6569_11485"/>
<feature type="domain" description="Aminoglycoside phosphotransferase" evidence="1">
    <location>
        <begin position="118"/>
        <end position="278"/>
    </location>
</feature>
<keyword evidence="2" id="KW-0808">Transferase</keyword>
<dbReference type="Pfam" id="PF01636">
    <property type="entry name" value="APH"/>
    <property type="match status" value="1"/>
</dbReference>
<protein>
    <submittedName>
        <fullName evidence="2">Aminoglycoside phosphotransferase</fullName>
    </submittedName>
</protein>
<keyword evidence="3" id="KW-1185">Reference proteome</keyword>
<dbReference type="GO" id="GO:0016740">
    <property type="term" value="F:transferase activity"/>
    <property type="evidence" value="ECO:0007669"/>
    <property type="project" value="UniProtKB-KW"/>
</dbReference>
<dbReference type="OrthoDB" id="9810277at2"/>
<organism evidence="2 3">
    <name type="scientific">Phreatobacter cathodiphilus</name>
    <dbReference type="NCBI Taxonomy" id="1868589"/>
    <lineage>
        <taxon>Bacteria</taxon>
        <taxon>Pseudomonadati</taxon>
        <taxon>Pseudomonadota</taxon>
        <taxon>Alphaproteobacteria</taxon>
        <taxon>Hyphomicrobiales</taxon>
        <taxon>Phreatobacteraceae</taxon>
        <taxon>Phreatobacter</taxon>
    </lineage>
</organism>
<evidence type="ECO:0000259" key="1">
    <source>
        <dbReference type="Pfam" id="PF01636"/>
    </source>
</evidence>
<name>A0A2S0NC72_9HYPH</name>
<dbReference type="InterPro" id="IPR027417">
    <property type="entry name" value="P-loop_NTPase"/>
</dbReference>
<reference evidence="2 3" key="1">
    <citation type="submission" date="2018-03" db="EMBL/GenBank/DDBJ databases">
        <title>Genome sequencing of Phreatobacter sp.</title>
        <authorList>
            <person name="Kim S.-J."/>
            <person name="Heo J."/>
            <person name="Kwon S.-W."/>
        </authorList>
    </citation>
    <scope>NUCLEOTIDE SEQUENCE [LARGE SCALE GENOMIC DNA]</scope>
    <source>
        <strain evidence="2 3">S-12</strain>
    </source>
</reference>
<evidence type="ECO:0000313" key="2">
    <source>
        <dbReference type="EMBL" id="AVO45636.1"/>
    </source>
</evidence>
<dbReference type="InterPro" id="IPR002575">
    <property type="entry name" value="Aminoglycoside_PTrfase"/>
</dbReference>
<dbReference type="Proteomes" id="UP000237889">
    <property type="component" value="Chromosome"/>
</dbReference>
<dbReference type="PANTHER" id="PTHR43883">
    <property type="entry name" value="SLR0207 PROTEIN"/>
    <property type="match status" value="1"/>
</dbReference>
<dbReference type="RefSeq" id="WP_106748977.1">
    <property type="nucleotide sequence ID" value="NZ_CP027668.1"/>
</dbReference>